<dbReference type="SMART" id="SM00997">
    <property type="entry name" value="AdoHcyase_NAD"/>
    <property type="match status" value="1"/>
</dbReference>
<dbReference type="KEGG" id="mpro:BJP34_04760"/>
<accession>A0A1D8TMM6</accession>
<name>A0A1D8TMM6_9CYAN</name>
<dbReference type="Pfam" id="PF00670">
    <property type="entry name" value="AdoHcyase_NAD"/>
    <property type="match status" value="1"/>
</dbReference>
<gene>
    <name evidence="2" type="ORF">BJP34_04760</name>
</gene>
<dbReference type="EMBL" id="CP017599">
    <property type="protein sequence ID" value="AOW98853.1"/>
    <property type="molecule type" value="Genomic_DNA"/>
</dbReference>
<dbReference type="Proteomes" id="UP000177870">
    <property type="component" value="Chromosome"/>
</dbReference>
<evidence type="ECO:0000313" key="2">
    <source>
        <dbReference type="EMBL" id="AOW98853.1"/>
    </source>
</evidence>
<proteinExistence type="predicted"/>
<feature type="domain" description="S-adenosyl-L-homocysteine hydrolase NAD binding" evidence="1">
    <location>
        <begin position="153"/>
        <end position="300"/>
    </location>
</feature>
<sequence length="365" mass="39516">MSIFTSLASLSRSPNYQTRTCDLPLLNELAIRYADERPFAGLRVVWGHVLVFNSIAAAHVLAIGGAEVTFCDPFPSPVTQQVAQQLGACGIPVLPIEEAVYTADLFLDVTAVLGKHRLPIGAAEISRSGDLFYENQACVTVSIDGAQVKKIECFFGTGDGMVRAWQLLNPSMPLAGLQVVQFGYGKVGRGVAWRLRQEEVRVTVVELPGMNRDLAILEGFDTVLASEDLILETSIAKADVILAATGVPNAVAHSVPVAWLNSSQPVLVSISAVDEFGDEIPSERILGGKGKPLNFHLESPTANRYVDPSLTGHLLALEEVVRGGTALKPGLNLLSEESDLWLLSRWRHHWPNEDFDSAFQPKQVG</sequence>
<dbReference type="STRING" id="1458985.BJP34_04760"/>
<dbReference type="InterPro" id="IPR015878">
    <property type="entry name" value="Ado_hCys_hydrolase_NAD-bd"/>
</dbReference>
<evidence type="ECO:0000259" key="1">
    <source>
        <dbReference type="SMART" id="SM00997"/>
    </source>
</evidence>
<dbReference type="Gene3D" id="3.40.50.720">
    <property type="entry name" value="NAD(P)-binding Rossmann-like Domain"/>
    <property type="match status" value="1"/>
</dbReference>
<dbReference type="OrthoDB" id="9805103at2"/>
<reference evidence="3" key="1">
    <citation type="submission" date="2016-10" db="EMBL/GenBank/DDBJ databases">
        <title>Comparative genomics uncovers the prolific and rare metabolic potential of the cyanobacterial genus Moorea.</title>
        <authorList>
            <person name="Leao T."/>
            <person name="Castelao G."/>
            <person name="Korobeynikov A."/>
            <person name="Monroe E.A."/>
            <person name="Podell S."/>
            <person name="Glukhov E."/>
            <person name="Allen E."/>
            <person name="Gerwick W.H."/>
            <person name="Gerwick L."/>
        </authorList>
    </citation>
    <scope>NUCLEOTIDE SEQUENCE [LARGE SCALE GENOMIC DNA]</scope>
    <source>
        <strain evidence="3">PAL-8-15-08-1</strain>
    </source>
</reference>
<protein>
    <recommendedName>
        <fullName evidence="1">S-adenosyl-L-homocysteine hydrolase NAD binding domain-containing protein</fullName>
    </recommendedName>
</protein>
<dbReference type="AlphaFoldDB" id="A0A1D8TMM6"/>
<evidence type="ECO:0000313" key="3">
    <source>
        <dbReference type="Proteomes" id="UP000177870"/>
    </source>
</evidence>
<dbReference type="SUPFAM" id="SSF51735">
    <property type="entry name" value="NAD(P)-binding Rossmann-fold domains"/>
    <property type="match status" value="1"/>
</dbReference>
<organism evidence="2 3">
    <name type="scientific">Moorena producens PAL-8-15-08-1</name>
    <dbReference type="NCBI Taxonomy" id="1458985"/>
    <lineage>
        <taxon>Bacteria</taxon>
        <taxon>Bacillati</taxon>
        <taxon>Cyanobacteriota</taxon>
        <taxon>Cyanophyceae</taxon>
        <taxon>Coleofasciculales</taxon>
        <taxon>Coleofasciculaceae</taxon>
        <taxon>Moorena</taxon>
    </lineage>
</organism>
<dbReference type="InterPro" id="IPR036291">
    <property type="entry name" value="NAD(P)-bd_dom_sf"/>
</dbReference>
<dbReference type="SUPFAM" id="SSF52283">
    <property type="entry name" value="Formate/glycerate dehydrogenase catalytic domain-like"/>
    <property type="match status" value="1"/>
</dbReference>
<dbReference type="RefSeq" id="WP_070391359.1">
    <property type="nucleotide sequence ID" value="NZ_CP017599.1"/>
</dbReference>